<sequence>MFLVFVTALHFAAIVEVYLAIFLYLPWVLPVFPAVGFRFRHPVSAINAVYTSTKEGGLVWFHECRSGNKWVWTPFGTGVESI</sequence>
<keyword evidence="2" id="KW-1185">Reference proteome</keyword>
<proteinExistence type="predicted"/>
<dbReference type="AlphaFoldDB" id="A0A5N6VAV7"/>
<dbReference type="Proteomes" id="UP000326950">
    <property type="component" value="Unassembled WGS sequence"/>
</dbReference>
<dbReference type="EMBL" id="ML738586">
    <property type="protein sequence ID" value="KAE8168146.1"/>
    <property type="molecule type" value="Genomic_DNA"/>
</dbReference>
<name>A0A5N6VAV7_ASPTM</name>
<gene>
    <name evidence="1" type="ORF">BDV40DRAFT_251400</name>
</gene>
<protein>
    <submittedName>
        <fullName evidence="1">Uncharacterized protein</fullName>
    </submittedName>
</protein>
<organism evidence="1 2">
    <name type="scientific">Aspergillus tamarii</name>
    <dbReference type="NCBI Taxonomy" id="41984"/>
    <lineage>
        <taxon>Eukaryota</taxon>
        <taxon>Fungi</taxon>
        <taxon>Dikarya</taxon>
        <taxon>Ascomycota</taxon>
        <taxon>Pezizomycotina</taxon>
        <taxon>Eurotiomycetes</taxon>
        <taxon>Eurotiomycetidae</taxon>
        <taxon>Eurotiales</taxon>
        <taxon>Aspergillaceae</taxon>
        <taxon>Aspergillus</taxon>
        <taxon>Aspergillus subgen. Circumdati</taxon>
    </lineage>
</organism>
<reference evidence="1 2" key="1">
    <citation type="submission" date="2019-04" db="EMBL/GenBank/DDBJ databases">
        <title>Friends and foes A comparative genomics study of 23 Aspergillus species from section Flavi.</title>
        <authorList>
            <consortium name="DOE Joint Genome Institute"/>
            <person name="Kjaerbolling I."/>
            <person name="Vesth T."/>
            <person name="Frisvad J.C."/>
            <person name="Nybo J.L."/>
            <person name="Theobald S."/>
            <person name="Kildgaard S."/>
            <person name="Isbrandt T."/>
            <person name="Kuo A."/>
            <person name="Sato A."/>
            <person name="Lyhne E.K."/>
            <person name="Kogle M.E."/>
            <person name="Wiebenga A."/>
            <person name="Kun R.S."/>
            <person name="Lubbers R.J."/>
            <person name="Makela M.R."/>
            <person name="Barry K."/>
            <person name="Chovatia M."/>
            <person name="Clum A."/>
            <person name="Daum C."/>
            <person name="Haridas S."/>
            <person name="He G."/>
            <person name="LaButti K."/>
            <person name="Lipzen A."/>
            <person name="Mondo S."/>
            <person name="Riley R."/>
            <person name="Salamov A."/>
            <person name="Simmons B.A."/>
            <person name="Magnuson J.K."/>
            <person name="Henrissat B."/>
            <person name="Mortensen U.H."/>
            <person name="Larsen T.O."/>
            <person name="Devries R.P."/>
            <person name="Grigoriev I.V."/>
            <person name="Machida M."/>
            <person name="Baker S.E."/>
            <person name="Andersen M.R."/>
        </authorList>
    </citation>
    <scope>NUCLEOTIDE SEQUENCE [LARGE SCALE GENOMIC DNA]</scope>
    <source>
        <strain evidence="1 2">CBS 117626</strain>
    </source>
</reference>
<evidence type="ECO:0000313" key="1">
    <source>
        <dbReference type="EMBL" id="KAE8168146.1"/>
    </source>
</evidence>
<accession>A0A5N6VAV7</accession>
<evidence type="ECO:0000313" key="2">
    <source>
        <dbReference type="Proteomes" id="UP000326950"/>
    </source>
</evidence>